<dbReference type="GeneID" id="95513141"/>
<dbReference type="RefSeq" id="WP_239697906.1">
    <property type="nucleotide sequence ID" value="NZ_FNTD01000004.1"/>
</dbReference>
<reference evidence="4" key="1">
    <citation type="submission" date="2016-10" db="EMBL/GenBank/DDBJ databases">
        <authorList>
            <person name="de Groot N.N."/>
        </authorList>
    </citation>
    <scope>NUCLEOTIDE SEQUENCE [LARGE SCALE GENOMIC DNA]</scope>
    <source>
        <strain evidence="4">DSM 40306</strain>
    </source>
</reference>
<evidence type="ECO:0000313" key="4">
    <source>
        <dbReference type="EMBL" id="SED17082.1"/>
    </source>
</evidence>
<feature type="transmembrane region" description="Helical" evidence="2">
    <location>
        <begin position="67"/>
        <end position="88"/>
    </location>
</feature>
<dbReference type="AlphaFoldDB" id="A0A1H4YGL0"/>
<proteinExistence type="predicted"/>
<dbReference type="InterPro" id="IPR055568">
    <property type="entry name" value="DUF7144"/>
</dbReference>
<gene>
    <name evidence="4" type="ORF">SAMN04490357_4021</name>
</gene>
<dbReference type="Proteomes" id="UP000182375">
    <property type="component" value="Unassembled WGS sequence"/>
</dbReference>
<sequence>MTSISDKSERGHGGPGRERTLDSASRAAGALLMLSGPLSILMGAAGIAEDSLFATSNGYAYNFPLTAWGIIHLVIGMALTVAGLGVLAGASWGRGAGVVTAGVSLITQFMFVPFYPGWAIPVMALDLLILFALTRSHIEAAR</sequence>
<feature type="domain" description="DUF7144" evidence="3">
    <location>
        <begin position="27"/>
        <end position="135"/>
    </location>
</feature>
<keyword evidence="2" id="KW-0472">Membrane</keyword>
<feature type="region of interest" description="Disordered" evidence="1">
    <location>
        <begin position="1"/>
        <end position="21"/>
    </location>
</feature>
<evidence type="ECO:0000259" key="3">
    <source>
        <dbReference type="Pfam" id="PF23636"/>
    </source>
</evidence>
<keyword evidence="2" id="KW-1133">Transmembrane helix</keyword>
<feature type="transmembrane region" description="Helical" evidence="2">
    <location>
        <begin position="118"/>
        <end position="138"/>
    </location>
</feature>
<protein>
    <recommendedName>
        <fullName evidence="3">DUF7144 domain-containing protein</fullName>
    </recommendedName>
</protein>
<dbReference type="STRING" id="67331.SAMN04490357_4021"/>
<organism evidence="4">
    <name type="scientific">Streptomyces misionensis</name>
    <dbReference type="NCBI Taxonomy" id="67331"/>
    <lineage>
        <taxon>Bacteria</taxon>
        <taxon>Bacillati</taxon>
        <taxon>Actinomycetota</taxon>
        <taxon>Actinomycetes</taxon>
        <taxon>Kitasatosporales</taxon>
        <taxon>Streptomycetaceae</taxon>
        <taxon>Streptomyces</taxon>
    </lineage>
</organism>
<evidence type="ECO:0000256" key="2">
    <source>
        <dbReference type="SAM" id="Phobius"/>
    </source>
</evidence>
<evidence type="ECO:0000256" key="1">
    <source>
        <dbReference type="SAM" id="MobiDB-lite"/>
    </source>
</evidence>
<feature type="transmembrane region" description="Helical" evidence="2">
    <location>
        <begin position="27"/>
        <end position="47"/>
    </location>
</feature>
<dbReference type="EMBL" id="FNTD01000004">
    <property type="protein sequence ID" value="SED17082.1"/>
    <property type="molecule type" value="Genomic_DNA"/>
</dbReference>
<dbReference type="Pfam" id="PF23636">
    <property type="entry name" value="DUF7144"/>
    <property type="match status" value="1"/>
</dbReference>
<keyword evidence="2" id="KW-0812">Transmembrane</keyword>
<name>A0A1H4YGL0_9ACTN</name>
<accession>A0A1H4YGL0</accession>